<keyword evidence="1" id="KW-1133">Transmembrane helix</keyword>
<evidence type="ECO:0000313" key="2">
    <source>
        <dbReference type="EMBL" id="POZ20775.1"/>
    </source>
</evidence>
<reference evidence="2 3" key="1">
    <citation type="submission" date="2018-02" db="EMBL/GenBank/DDBJ databases">
        <title>Lelliotia aquatilis sp. nov., isolated from drinking water.</title>
        <authorList>
            <person name="Kaempfer P."/>
            <person name="Glaeser S."/>
            <person name="Exner M."/>
            <person name="Doijad S."/>
            <person name="Chakraborty T."/>
        </authorList>
    </citation>
    <scope>NUCLEOTIDE SEQUENCE [LARGE SCALE GENOMIC DNA]</scope>
    <source>
        <strain evidence="2 3">6331-17</strain>
    </source>
</reference>
<proteinExistence type="predicted"/>
<name>A0ABX4ZYB1_9ENTR</name>
<gene>
    <name evidence="2" type="ORF">C3712_17980</name>
</gene>
<dbReference type="RefSeq" id="WP_103950059.1">
    <property type="nucleotide sequence ID" value="NZ_PQVT01000017.1"/>
</dbReference>
<comment type="caution">
    <text evidence="2">The sequence shown here is derived from an EMBL/GenBank/DDBJ whole genome shotgun (WGS) entry which is preliminary data.</text>
</comment>
<organism evidence="2 3">
    <name type="scientific">Lelliottia aquatilis</name>
    <dbReference type="NCBI Taxonomy" id="2080838"/>
    <lineage>
        <taxon>Bacteria</taxon>
        <taxon>Pseudomonadati</taxon>
        <taxon>Pseudomonadota</taxon>
        <taxon>Gammaproteobacteria</taxon>
        <taxon>Enterobacterales</taxon>
        <taxon>Enterobacteriaceae</taxon>
        <taxon>Lelliottia</taxon>
    </lineage>
</organism>
<dbReference type="EMBL" id="PQVW01000016">
    <property type="protein sequence ID" value="POZ20775.1"/>
    <property type="molecule type" value="Genomic_DNA"/>
</dbReference>
<protein>
    <submittedName>
        <fullName evidence="2">Uncharacterized protein</fullName>
    </submittedName>
</protein>
<feature type="transmembrane region" description="Helical" evidence="1">
    <location>
        <begin position="12"/>
        <end position="31"/>
    </location>
</feature>
<dbReference type="Proteomes" id="UP000237025">
    <property type="component" value="Unassembled WGS sequence"/>
</dbReference>
<evidence type="ECO:0000313" key="3">
    <source>
        <dbReference type="Proteomes" id="UP000237025"/>
    </source>
</evidence>
<keyword evidence="3" id="KW-1185">Reference proteome</keyword>
<evidence type="ECO:0000256" key="1">
    <source>
        <dbReference type="SAM" id="Phobius"/>
    </source>
</evidence>
<keyword evidence="1" id="KW-0812">Transmembrane</keyword>
<accession>A0ABX4ZYB1</accession>
<keyword evidence="1" id="KW-0472">Membrane</keyword>
<sequence>MLWRMVIKWLHRLLTIALALMVGGFLFYQFYINGQPDDSLAFKKQVSGNVWLYITKYSGGGATVSDVYRYYLDGPIADDAQVMNIISGRQPFLVTDTDNAAVTGYASTVNVKLTGRVYSYTNSDVFYVDGVAILPVININANGTH</sequence>